<organism evidence="4 5">
    <name type="scientific">Actinomyces massiliensis F0489</name>
    <dbReference type="NCBI Taxonomy" id="1125718"/>
    <lineage>
        <taxon>Bacteria</taxon>
        <taxon>Bacillati</taxon>
        <taxon>Actinomycetota</taxon>
        <taxon>Actinomycetes</taxon>
        <taxon>Actinomycetales</taxon>
        <taxon>Actinomycetaceae</taxon>
        <taxon>Actinomyces</taxon>
    </lineage>
</organism>
<dbReference type="GO" id="GO:0005525">
    <property type="term" value="F:GTP binding"/>
    <property type="evidence" value="ECO:0007669"/>
    <property type="project" value="InterPro"/>
</dbReference>
<dbReference type="Proteomes" id="UP000002941">
    <property type="component" value="Unassembled WGS sequence"/>
</dbReference>
<name>J0NIV9_9ACTO</name>
<dbReference type="PANTHER" id="PTHR42698">
    <property type="entry name" value="GTPASE ERA"/>
    <property type="match status" value="1"/>
</dbReference>
<dbReference type="InterPro" id="IPR006073">
    <property type="entry name" value="GTP-bd"/>
</dbReference>
<dbReference type="GO" id="GO:0000028">
    <property type="term" value="P:ribosomal small subunit assembly"/>
    <property type="evidence" value="ECO:0007669"/>
    <property type="project" value="TreeGrafter"/>
</dbReference>
<dbReference type="InterPro" id="IPR027417">
    <property type="entry name" value="P-loop_NTPase"/>
</dbReference>
<dbReference type="eggNOG" id="COG0699">
    <property type="taxonomic scope" value="Bacteria"/>
</dbReference>
<evidence type="ECO:0000313" key="4">
    <source>
        <dbReference type="EMBL" id="EJF47054.1"/>
    </source>
</evidence>
<keyword evidence="2" id="KW-0472">Membrane</keyword>
<dbReference type="SUPFAM" id="SSF52540">
    <property type="entry name" value="P-loop containing nucleoside triphosphate hydrolases"/>
    <property type="match status" value="1"/>
</dbReference>
<comment type="caution">
    <text evidence="4">The sequence shown here is derived from an EMBL/GenBank/DDBJ whole genome shotgun (WGS) entry which is preliminary data.</text>
</comment>
<evidence type="ECO:0000313" key="5">
    <source>
        <dbReference type="Proteomes" id="UP000002941"/>
    </source>
</evidence>
<dbReference type="Gene3D" id="3.40.50.300">
    <property type="entry name" value="P-loop containing nucleotide triphosphate hydrolases"/>
    <property type="match status" value="1"/>
</dbReference>
<dbReference type="InterPro" id="IPR005662">
    <property type="entry name" value="GTPase_Era-like"/>
</dbReference>
<reference evidence="4 5" key="1">
    <citation type="submission" date="2012-05" db="EMBL/GenBank/DDBJ databases">
        <authorList>
            <person name="Harkins D.M."/>
            <person name="Madupu R."/>
            <person name="Durkin A.S."/>
            <person name="Torralba M."/>
            <person name="Methe B."/>
            <person name="Sutton G.G."/>
            <person name="Nelson K.E."/>
        </authorList>
    </citation>
    <scope>NUCLEOTIDE SEQUENCE [LARGE SCALE GENOMIC DNA]</scope>
    <source>
        <strain evidence="4 5">F0489</strain>
    </source>
</reference>
<dbReference type="EMBL" id="AKFT01000033">
    <property type="protein sequence ID" value="EJF47054.1"/>
    <property type="molecule type" value="Genomic_DNA"/>
</dbReference>
<protein>
    <submittedName>
        <fullName evidence="4">50S ribosome-binding GTPase</fullName>
    </submittedName>
</protein>
<feature type="transmembrane region" description="Helical" evidence="2">
    <location>
        <begin position="463"/>
        <end position="488"/>
    </location>
</feature>
<dbReference type="Pfam" id="PF01926">
    <property type="entry name" value="MMR_HSR1"/>
    <property type="match status" value="1"/>
</dbReference>
<sequence length="578" mass="60819">MSRARPSHRGTAPTASFETTTARRARVAAGHDLDARLADLERAVELGEGLVSPEAMAPARAVLESADQRRRLAPGVVVVALLGATGSGKSSLLNALAGTRIARTAVTRPTTTRPLAALPAGIGPSAAGRTSALLDWLDVDERVQLTADAGIGAATVLLDLPDIDSDEDSHRRIATRLVERVDVLVWVLDPEKYADAAIHDDFIAPMAAHAGVTVVALNQVDRLDDASRAAVMGDLGRLLAAEGLIGVSPVAVSARTGEGIQELRERIGRIAATARAAEDRLTADVRSAAESAWRNLDLDHASGARLVAGAHEQALSEAAALAVGADVVAEAVAESMRLRATAKVGWVPVRWLARFRRDPLRALHLGADILPTARRRPDSGEPQSAGRPVARTSLPQAGPAADGALRTAAHTTAARLASGLPGEAGADVVARSDGRASALAPALDRAVAHVDLEQMRSPTWWNAAAWVQWLLMLTAVVGGAWLAVLHVVRQYLLIMVEPPRWGLVPWPTVALVGGLALGALCAAAGTAMARVGARRCRQRVEDRLRRAADAVVEHEVLGPLRADLERWDELVALLSGLR</sequence>
<keyword evidence="5" id="KW-1185">Reference proteome</keyword>
<dbReference type="GO" id="GO:0019843">
    <property type="term" value="F:rRNA binding"/>
    <property type="evidence" value="ECO:0007669"/>
    <property type="project" value="TreeGrafter"/>
</dbReference>
<dbReference type="PANTHER" id="PTHR42698:SF1">
    <property type="entry name" value="GTPASE ERA, MITOCHONDRIAL"/>
    <property type="match status" value="1"/>
</dbReference>
<keyword evidence="2" id="KW-1133">Transmembrane helix</keyword>
<evidence type="ECO:0000256" key="1">
    <source>
        <dbReference type="SAM" id="MobiDB-lite"/>
    </source>
</evidence>
<dbReference type="AlphaFoldDB" id="J0NIV9"/>
<feature type="region of interest" description="Disordered" evidence="1">
    <location>
        <begin position="372"/>
        <end position="405"/>
    </location>
</feature>
<dbReference type="OrthoDB" id="974105at2"/>
<feature type="transmembrane region" description="Helical" evidence="2">
    <location>
        <begin position="508"/>
        <end position="529"/>
    </location>
</feature>
<evidence type="ECO:0000256" key="2">
    <source>
        <dbReference type="SAM" id="Phobius"/>
    </source>
</evidence>
<proteinExistence type="predicted"/>
<feature type="region of interest" description="Disordered" evidence="1">
    <location>
        <begin position="1"/>
        <end position="22"/>
    </location>
</feature>
<gene>
    <name evidence="4" type="ORF">HMPREF1318_0509</name>
</gene>
<dbReference type="RefSeq" id="WP_008730018.1">
    <property type="nucleotide sequence ID" value="NZ_AKFT01000033.1"/>
</dbReference>
<dbReference type="GO" id="GO:0043024">
    <property type="term" value="F:ribosomal small subunit binding"/>
    <property type="evidence" value="ECO:0007669"/>
    <property type="project" value="TreeGrafter"/>
</dbReference>
<dbReference type="PATRIC" id="fig|1125718.3.peg.505"/>
<keyword evidence="2" id="KW-0812">Transmembrane</keyword>
<evidence type="ECO:0000259" key="3">
    <source>
        <dbReference type="Pfam" id="PF01926"/>
    </source>
</evidence>
<feature type="domain" description="G" evidence="3">
    <location>
        <begin position="79"/>
        <end position="195"/>
    </location>
</feature>
<dbReference type="GO" id="GO:0005829">
    <property type="term" value="C:cytosol"/>
    <property type="evidence" value="ECO:0007669"/>
    <property type="project" value="TreeGrafter"/>
</dbReference>
<accession>J0NIV9</accession>